<protein>
    <submittedName>
        <fullName evidence="1">Uncharacterized protein</fullName>
    </submittedName>
</protein>
<organism evidence="1 2">
    <name type="scientific">Microcystis aeruginosa FD4</name>
    <dbReference type="NCBI Taxonomy" id="2686288"/>
    <lineage>
        <taxon>Bacteria</taxon>
        <taxon>Bacillati</taxon>
        <taxon>Cyanobacteriota</taxon>
        <taxon>Cyanophyceae</taxon>
        <taxon>Oscillatoriophycideae</taxon>
        <taxon>Chroococcales</taxon>
        <taxon>Microcystaceae</taxon>
        <taxon>Microcystis</taxon>
    </lineage>
</organism>
<dbReference type="AlphaFoldDB" id="A0A857D940"/>
<sequence>MRRFKIVNEKHPESYVAYPIGITGAVVGPNFLPSGFVLCPSPLEYGCLSYPHC</sequence>
<evidence type="ECO:0000313" key="1">
    <source>
        <dbReference type="EMBL" id="QGZ92434.1"/>
    </source>
</evidence>
<dbReference type="Proteomes" id="UP000438345">
    <property type="component" value="Chromosome"/>
</dbReference>
<gene>
    <name evidence="1" type="ORF">GQR42_25985</name>
</gene>
<evidence type="ECO:0000313" key="2">
    <source>
        <dbReference type="Proteomes" id="UP000438345"/>
    </source>
</evidence>
<proteinExistence type="predicted"/>
<dbReference type="EMBL" id="CP046973">
    <property type="protein sequence ID" value="QGZ92434.1"/>
    <property type="molecule type" value="Genomic_DNA"/>
</dbReference>
<dbReference type="RefSeq" id="WP_158202174.1">
    <property type="nucleotide sequence ID" value="NZ_CP046973.1"/>
</dbReference>
<reference evidence="1 2" key="1">
    <citation type="submission" date="2019-12" db="EMBL/GenBank/DDBJ databases">
        <title>Complete genome sequence of Microcystis aeruginosa strain FD4.</title>
        <authorList>
            <person name="Urakawa H."/>
        </authorList>
    </citation>
    <scope>NUCLEOTIDE SEQUENCE [LARGE SCALE GENOMIC DNA]</scope>
    <source>
        <strain evidence="1 2">FD4</strain>
    </source>
</reference>
<accession>A0A857D940</accession>
<name>A0A857D940_MICAE</name>